<dbReference type="KEGG" id="nmf:NMS_1019"/>
<dbReference type="Gene3D" id="3.10.450.360">
    <property type="match status" value="1"/>
</dbReference>
<reference evidence="1 2" key="1">
    <citation type="journal article" date="2014" name="Proc. Natl. Acad. Sci. U.S.A.">
        <title>Functional characterization of flavobacteria rhodopsins reveals a unique class of light-driven chloride pump in bacteria.</title>
        <authorList>
            <person name="Yoshizawa S."/>
            <person name="Kumagai Y."/>
            <person name="Kim H."/>
            <person name="Ogura Y."/>
            <person name="Hayashi T."/>
            <person name="Iwasaki W."/>
            <person name="DeLong E.F."/>
            <person name="Kogure K."/>
        </authorList>
    </citation>
    <scope>NUCLEOTIDE SEQUENCE [LARGE SCALE GENOMIC DNA]</scope>
    <source>
        <strain evidence="1 2">S1-08</strain>
    </source>
</reference>
<dbReference type="SUPFAM" id="SSF160574">
    <property type="entry name" value="BT0923-like"/>
    <property type="match status" value="1"/>
</dbReference>
<dbReference type="AlphaFoldDB" id="W8VV02"/>
<accession>W8VV02</accession>
<evidence type="ECO:0000313" key="2">
    <source>
        <dbReference type="Proteomes" id="UP000031760"/>
    </source>
</evidence>
<gene>
    <name evidence="1" type="ORF">NMS_1019</name>
</gene>
<dbReference type="EMBL" id="AP014548">
    <property type="protein sequence ID" value="BAO55028.1"/>
    <property type="molecule type" value="Genomic_DNA"/>
</dbReference>
<organism evidence="1 2">
    <name type="scientific">Nonlabens marinus S1-08</name>
    <dbReference type="NCBI Taxonomy" id="1454201"/>
    <lineage>
        <taxon>Bacteria</taxon>
        <taxon>Pseudomonadati</taxon>
        <taxon>Bacteroidota</taxon>
        <taxon>Flavobacteriia</taxon>
        <taxon>Flavobacteriales</taxon>
        <taxon>Flavobacteriaceae</taxon>
        <taxon>Nonlabens</taxon>
    </lineage>
</organism>
<name>W8VV02_9FLAO</name>
<protein>
    <submittedName>
        <fullName evidence="1">Uncharacterized protein</fullName>
    </submittedName>
</protein>
<dbReference type="STRING" id="1454201.NMS_1019"/>
<evidence type="ECO:0000313" key="1">
    <source>
        <dbReference type="EMBL" id="BAO55028.1"/>
    </source>
</evidence>
<sequence>MVVLFAFAKANFTQAQSPTLKFEKEERVKKEEFPADALPYIQQLADGSRIKYYREFDGEQTSYEAKFKTNRRKYSMEYDRDGNLEDIEIEVSKKLLPKTEWEIIQSRLNTYAKRWKVEKIQLQYVNNNDDNDHLTLQIARKNYENIEMIVAFKDQRNIYRKELLFNRAGEILKERDVKRRVYDFLLF</sequence>
<dbReference type="HOGENOM" id="CLU_119899_0_0_10"/>
<proteinExistence type="predicted"/>
<keyword evidence="2" id="KW-1185">Reference proteome</keyword>
<dbReference type="Proteomes" id="UP000031760">
    <property type="component" value="Chromosome"/>
</dbReference>